<comment type="caution">
    <text evidence="8">The sequence shown here is derived from an EMBL/GenBank/DDBJ whole genome shotgun (WGS) entry which is preliminary data.</text>
</comment>
<dbReference type="PANTHER" id="PTHR21349:SF0">
    <property type="entry name" value="LARGE RIBOSOMAL SUBUNIT PROTEIN BL21M"/>
    <property type="match status" value="1"/>
</dbReference>
<dbReference type="NCBIfam" id="TIGR00061">
    <property type="entry name" value="L21"/>
    <property type="match status" value="1"/>
</dbReference>
<evidence type="ECO:0000256" key="7">
    <source>
        <dbReference type="RuleBase" id="RU000562"/>
    </source>
</evidence>
<comment type="function">
    <text evidence="6 7">This protein binds to 23S rRNA in the presence of protein L20.</text>
</comment>
<dbReference type="RefSeq" id="WP_380697281.1">
    <property type="nucleotide sequence ID" value="NZ_JBHRYR010000003.1"/>
</dbReference>
<dbReference type="PANTHER" id="PTHR21349">
    <property type="entry name" value="50S RIBOSOMAL PROTEIN L21"/>
    <property type="match status" value="1"/>
</dbReference>
<reference evidence="9" key="1">
    <citation type="journal article" date="2019" name="Int. J. Syst. Evol. Microbiol.">
        <title>The Global Catalogue of Microorganisms (GCM) 10K type strain sequencing project: providing services to taxonomists for standard genome sequencing and annotation.</title>
        <authorList>
            <consortium name="The Broad Institute Genomics Platform"/>
            <consortium name="The Broad Institute Genome Sequencing Center for Infectious Disease"/>
            <person name="Wu L."/>
            <person name="Ma J."/>
        </authorList>
    </citation>
    <scope>NUCLEOTIDE SEQUENCE [LARGE SCALE GENOMIC DNA]</scope>
    <source>
        <strain evidence="9">IBRC 10765</strain>
    </source>
</reference>
<keyword evidence="9" id="KW-1185">Reference proteome</keyword>
<evidence type="ECO:0000256" key="4">
    <source>
        <dbReference type="ARBA" id="ARBA00022980"/>
    </source>
</evidence>
<evidence type="ECO:0000313" key="9">
    <source>
        <dbReference type="Proteomes" id="UP001595617"/>
    </source>
</evidence>
<name>A0ABV7ZZL3_9GAMM</name>
<evidence type="ECO:0000256" key="3">
    <source>
        <dbReference type="ARBA" id="ARBA00022884"/>
    </source>
</evidence>
<dbReference type="SUPFAM" id="SSF141091">
    <property type="entry name" value="L21p-like"/>
    <property type="match status" value="1"/>
</dbReference>
<sequence length="104" mass="11701">MMYAVIKSGGKQYRVKEGQLLKLEKIELEAGSTVNFDEVLLIGNGDDVKIGEPLVAGAKVTAEVIAQGRHKKVRILKFKRRKHHMKTMGHRQWFTEVKITGITA</sequence>
<evidence type="ECO:0000256" key="6">
    <source>
        <dbReference type="HAMAP-Rule" id="MF_01363"/>
    </source>
</evidence>
<accession>A0ABV7ZZL3</accession>
<dbReference type="InterPro" id="IPR018258">
    <property type="entry name" value="Ribosomal_bL21_CS"/>
</dbReference>
<dbReference type="InterPro" id="IPR028909">
    <property type="entry name" value="bL21-like"/>
</dbReference>
<dbReference type="Pfam" id="PF00829">
    <property type="entry name" value="Ribosomal_L21p"/>
    <property type="match status" value="1"/>
</dbReference>
<dbReference type="Proteomes" id="UP001595617">
    <property type="component" value="Unassembled WGS sequence"/>
</dbReference>
<dbReference type="InterPro" id="IPR001787">
    <property type="entry name" value="Ribosomal_bL21"/>
</dbReference>
<evidence type="ECO:0000256" key="1">
    <source>
        <dbReference type="ARBA" id="ARBA00008563"/>
    </source>
</evidence>
<evidence type="ECO:0000256" key="2">
    <source>
        <dbReference type="ARBA" id="ARBA00022730"/>
    </source>
</evidence>
<dbReference type="PROSITE" id="PS01169">
    <property type="entry name" value="RIBOSOMAL_L21"/>
    <property type="match status" value="1"/>
</dbReference>
<keyword evidence="3 6" id="KW-0694">RNA-binding</keyword>
<keyword evidence="4 6" id="KW-0689">Ribosomal protein</keyword>
<evidence type="ECO:0000313" key="8">
    <source>
        <dbReference type="EMBL" id="MFC3853676.1"/>
    </source>
</evidence>
<organism evidence="8 9">
    <name type="scientific">Saccharospirillum mangrovi</name>
    <dbReference type="NCBI Taxonomy" id="2161747"/>
    <lineage>
        <taxon>Bacteria</taxon>
        <taxon>Pseudomonadati</taxon>
        <taxon>Pseudomonadota</taxon>
        <taxon>Gammaproteobacteria</taxon>
        <taxon>Oceanospirillales</taxon>
        <taxon>Saccharospirillaceae</taxon>
        <taxon>Saccharospirillum</taxon>
    </lineage>
</organism>
<dbReference type="EMBL" id="JBHRYR010000003">
    <property type="protein sequence ID" value="MFC3853676.1"/>
    <property type="molecule type" value="Genomic_DNA"/>
</dbReference>
<gene>
    <name evidence="6 8" type="primary">rplU</name>
    <name evidence="8" type="ORF">ACFOOG_12605</name>
</gene>
<dbReference type="GO" id="GO:0005840">
    <property type="term" value="C:ribosome"/>
    <property type="evidence" value="ECO:0007669"/>
    <property type="project" value="UniProtKB-KW"/>
</dbReference>
<dbReference type="HAMAP" id="MF_01363">
    <property type="entry name" value="Ribosomal_bL21"/>
    <property type="match status" value="1"/>
</dbReference>
<protein>
    <recommendedName>
        <fullName evidence="6">Large ribosomal subunit protein bL21</fullName>
    </recommendedName>
</protein>
<evidence type="ECO:0000256" key="5">
    <source>
        <dbReference type="ARBA" id="ARBA00023274"/>
    </source>
</evidence>
<comment type="similarity">
    <text evidence="1 6 7">Belongs to the bacterial ribosomal protein bL21 family.</text>
</comment>
<comment type="subunit">
    <text evidence="6">Part of the 50S ribosomal subunit. Contacts protein L20.</text>
</comment>
<keyword evidence="2 6" id="KW-0699">rRNA-binding</keyword>
<keyword evidence="5 6" id="KW-0687">Ribonucleoprotein</keyword>
<proteinExistence type="inferred from homology"/>
<dbReference type="InterPro" id="IPR036164">
    <property type="entry name" value="bL21-like_sf"/>
</dbReference>